<proteinExistence type="inferred from homology"/>
<protein>
    <submittedName>
        <fullName evidence="7">CDP-glycerol glycerophosphotransferase family protein</fullName>
    </submittedName>
</protein>
<accession>A0A2N0ZBI2</accession>
<reference evidence="7 8" key="1">
    <citation type="journal article" date="2010" name="Int. J. Syst. Evol. Microbiol.">
        <title>Bacillus horneckiae sp. nov., isolated from a spacecraft-assembly clean room.</title>
        <authorList>
            <person name="Vaishampayan P."/>
            <person name="Probst A."/>
            <person name="Krishnamurthi S."/>
            <person name="Ghosh S."/>
            <person name="Osman S."/>
            <person name="McDowall A."/>
            <person name="Ruckmani A."/>
            <person name="Mayilraj S."/>
            <person name="Venkateswaran K."/>
        </authorList>
    </citation>
    <scope>NUCLEOTIDE SEQUENCE [LARGE SCALE GENOMIC DNA]</scope>
    <source>
        <strain evidence="8">1PO1SC</strain>
    </source>
</reference>
<evidence type="ECO:0000256" key="4">
    <source>
        <dbReference type="ARBA" id="ARBA00022679"/>
    </source>
</evidence>
<keyword evidence="5" id="KW-0777">Teichoic acid biosynthesis</keyword>
<keyword evidence="6" id="KW-0472">Membrane</keyword>
<comment type="caution">
    <text evidence="7">The sequence shown here is derived from an EMBL/GenBank/DDBJ whole genome shotgun (WGS) entry which is preliminary data.</text>
</comment>
<dbReference type="GO" id="GO:0005886">
    <property type="term" value="C:plasma membrane"/>
    <property type="evidence" value="ECO:0007669"/>
    <property type="project" value="UniProtKB-SubCell"/>
</dbReference>
<dbReference type="GO" id="GO:0047355">
    <property type="term" value="F:CDP-glycerol glycerophosphotransferase activity"/>
    <property type="evidence" value="ECO:0007669"/>
    <property type="project" value="InterPro"/>
</dbReference>
<dbReference type="PANTHER" id="PTHR37316:SF3">
    <property type="entry name" value="TEICHOIC ACID GLYCEROL-PHOSPHATE TRANSFERASE"/>
    <property type="match status" value="1"/>
</dbReference>
<evidence type="ECO:0000313" key="7">
    <source>
        <dbReference type="EMBL" id="PKG26868.1"/>
    </source>
</evidence>
<evidence type="ECO:0000256" key="3">
    <source>
        <dbReference type="ARBA" id="ARBA00022475"/>
    </source>
</evidence>
<evidence type="ECO:0000256" key="5">
    <source>
        <dbReference type="ARBA" id="ARBA00022944"/>
    </source>
</evidence>
<dbReference type="InterPro" id="IPR051612">
    <property type="entry name" value="Teichoic_Acid_Biosynth"/>
</dbReference>
<dbReference type="PANTHER" id="PTHR37316">
    <property type="entry name" value="TEICHOIC ACID GLYCEROL-PHOSPHATE PRIMASE"/>
    <property type="match status" value="1"/>
</dbReference>
<dbReference type="Pfam" id="PF04464">
    <property type="entry name" value="Glyphos_transf"/>
    <property type="match status" value="1"/>
</dbReference>
<sequence>MSLLRTLKKLPIIHLMYKWLFILVGKLPVNNRLIIFESFLGKQYSCNPRAIYEYMEANHPEYEMLWSIDPRYVDAFKENNIPYIKRFSVGWLFKLARAGYWVSNSRMPVWIPKPKHTVYLQTWHGTPLKKLAFDLNEILMAGTDTEKYKKEFFIESRNWDYLISPNRYSTEIFKSAFKFEKEMIESGYPRNDILHNPRARELTVDLKKKYKLPSDKKVILYAPTWRDNQYHEVGKYSFDLQLNLKKMREVLDNEYVIVLRMHYLIAENFDLSDFAGFAYDFSLHGDIRELFLMSDLLITDYSSVFFDYANLRRPIIFFVYDIESYRDELRGFYFDLQEEAPGPLVQTTEEVIEEIKKYEQQSILPSSYEAFYQNYCYLEDGEATKRVVEKVFN</sequence>
<dbReference type="InterPro" id="IPR007554">
    <property type="entry name" value="Glycerophosphate_synth"/>
</dbReference>
<dbReference type="InterPro" id="IPR043149">
    <property type="entry name" value="TagF_N"/>
</dbReference>
<dbReference type="AlphaFoldDB" id="A0A2N0ZBI2"/>
<evidence type="ECO:0000313" key="8">
    <source>
        <dbReference type="Proteomes" id="UP000233343"/>
    </source>
</evidence>
<gene>
    <name evidence="7" type="ORF">CWS20_21410</name>
</gene>
<evidence type="ECO:0000256" key="2">
    <source>
        <dbReference type="ARBA" id="ARBA00010488"/>
    </source>
</evidence>
<organism evidence="7 8">
    <name type="scientific">Cytobacillus horneckiae</name>
    <dbReference type="NCBI Taxonomy" id="549687"/>
    <lineage>
        <taxon>Bacteria</taxon>
        <taxon>Bacillati</taxon>
        <taxon>Bacillota</taxon>
        <taxon>Bacilli</taxon>
        <taxon>Bacillales</taxon>
        <taxon>Bacillaceae</taxon>
        <taxon>Cytobacillus</taxon>
    </lineage>
</organism>
<dbReference type="GO" id="GO:0019350">
    <property type="term" value="P:teichoic acid biosynthetic process"/>
    <property type="evidence" value="ECO:0007669"/>
    <property type="project" value="UniProtKB-KW"/>
</dbReference>
<dbReference type="SUPFAM" id="SSF53756">
    <property type="entry name" value="UDP-Glycosyltransferase/glycogen phosphorylase"/>
    <property type="match status" value="1"/>
</dbReference>
<dbReference type="Gene3D" id="3.40.50.11820">
    <property type="match status" value="1"/>
</dbReference>
<comment type="subcellular location">
    <subcellularLocation>
        <location evidence="1">Cell membrane</location>
        <topology evidence="1">Peripheral membrane protein</topology>
    </subcellularLocation>
</comment>
<dbReference type="Proteomes" id="UP000233343">
    <property type="component" value="Unassembled WGS sequence"/>
</dbReference>
<evidence type="ECO:0000256" key="6">
    <source>
        <dbReference type="ARBA" id="ARBA00023136"/>
    </source>
</evidence>
<keyword evidence="4 7" id="KW-0808">Transferase</keyword>
<keyword evidence="8" id="KW-1185">Reference proteome</keyword>
<comment type="similarity">
    <text evidence="2">Belongs to the CDP-glycerol glycerophosphotransferase family.</text>
</comment>
<dbReference type="InterPro" id="IPR043148">
    <property type="entry name" value="TagF_C"/>
</dbReference>
<name>A0A2N0ZBI2_9BACI</name>
<dbReference type="EMBL" id="PISD01000054">
    <property type="protein sequence ID" value="PKG26868.1"/>
    <property type="molecule type" value="Genomic_DNA"/>
</dbReference>
<keyword evidence="3" id="KW-1003">Cell membrane</keyword>
<evidence type="ECO:0000256" key="1">
    <source>
        <dbReference type="ARBA" id="ARBA00004202"/>
    </source>
</evidence>
<dbReference type="Gene3D" id="3.40.50.12580">
    <property type="match status" value="1"/>
</dbReference>